<reference evidence="1 2" key="1">
    <citation type="journal article" date="2015" name="Nature">
        <title>rRNA introns, odd ribosomes, and small enigmatic genomes across a large radiation of phyla.</title>
        <authorList>
            <person name="Brown C.T."/>
            <person name="Hug L.A."/>
            <person name="Thomas B.C."/>
            <person name="Sharon I."/>
            <person name="Castelle C.J."/>
            <person name="Singh A."/>
            <person name="Wilkins M.J."/>
            <person name="Williams K.H."/>
            <person name="Banfield J.F."/>
        </authorList>
    </citation>
    <scope>NUCLEOTIDE SEQUENCE [LARGE SCALE GENOMIC DNA]</scope>
</reference>
<protein>
    <submittedName>
        <fullName evidence="1">Uncharacterized protein</fullName>
    </submittedName>
</protein>
<accession>A0A0G1BH66</accession>
<sequence length="48" mass="5354">MNIPYTGAWIVGTCAAVIFLDNGHKTIVYNFDKTKIEKLGSDECVYTI</sequence>
<evidence type="ECO:0000313" key="2">
    <source>
        <dbReference type="Proteomes" id="UP000033867"/>
    </source>
</evidence>
<organism evidence="1 2">
    <name type="scientific">Candidatus Magasanikbacteria bacterium GW2011_GWE2_42_7</name>
    <dbReference type="NCBI Taxonomy" id="1619052"/>
    <lineage>
        <taxon>Bacteria</taxon>
        <taxon>Candidatus Magasanikiibacteriota</taxon>
    </lineage>
</organism>
<dbReference type="Proteomes" id="UP000033867">
    <property type="component" value="Unassembled WGS sequence"/>
</dbReference>
<comment type="caution">
    <text evidence="1">The sequence shown here is derived from an EMBL/GenBank/DDBJ whole genome shotgun (WGS) entry which is preliminary data.</text>
</comment>
<name>A0A0G1BH66_9BACT</name>
<dbReference type="Gene3D" id="3.40.50.720">
    <property type="entry name" value="NAD(P)-binding Rossmann-like Domain"/>
    <property type="match status" value="1"/>
</dbReference>
<dbReference type="EMBL" id="LCEK01000007">
    <property type="protein sequence ID" value="KKS72554.1"/>
    <property type="molecule type" value="Genomic_DNA"/>
</dbReference>
<proteinExistence type="predicted"/>
<dbReference type="AlphaFoldDB" id="A0A0G1BH66"/>
<evidence type="ECO:0000313" key="1">
    <source>
        <dbReference type="EMBL" id="KKS72554.1"/>
    </source>
</evidence>
<gene>
    <name evidence="1" type="ORF">UV42_C0007G0006</name>
</gene>